<dbReference type="RefSeq" id="WP_213543864.1">
    <property type="nucleotide sequence ID" value="NZ_AP023421.1"/>
</dbReference>
<evidence type="ECO:0000256" key="1">
    <source>
        <dbReference type="HAMAP-Rule" id="MF_00095"/>
    </source>
</evidence>
<comment type="similarity">
    <text evidence="1">Belongs to the SfsA family.</text>
</comment>
<proteinExistence type="inferred from homology"/>
<dbReference type="HAMAP" id="MF_00095">
    <property type="entry name" value="SfsA"/>
    <property type="match status" value="1"/>
</dbReference>
<feature type="domain" description="Sugar fermentation stimulation protein C-terminal" evidence="2">
    <location>
        <begin position="80"/>
        <end position="214"/>
    </location>
</feature>
<name>A0A830U8K9_9FIRM</name>
<dbReference type="AlphaFoldDB" id="A0A830U8K9"/>
<dbReference type="InterPro" id="IPR041465">
    <property type="entry name" value="SfsA_N"/>
</dbReference>
<dbReference type="Pfam" id="PF17746">
    <property type="entry name" value="SfsA_N"/>
    <property type="match status" value="1"/>
</dbReference>
<keyword evidence="5" id="KW-1185">Reference proteome</keyword>
<evidence type="ECO:0000313" key="5">
    <source>
        <dbReference type="Proteomes" id="UP000679848"/>
    </source>
</evidence>
<dbReference type="CDD" id="cd22359">
    <property type="entry name" value="SfsA-like_bacterial"/>
    <property type="match status" value="1"/>
</dbReference>
<dbReference type="KEGG" id="pfaa:MM59RIKEN_32540"/>
<keyword evidence="4" id="KW-0614">Plasmid</keyword>
<feature type="domain" description="SfsA N-terminal OB" evidence="3">
    <location>
        <begin position="12"/>
        <end position="76"/>
    </location>
</feature>
<dbReference type="PANTHER" id="PTHR30545:SF2">
    <property type="entry name" value="SUGAR FERMENTATION STIMULATION PROTEIN A"/>
    <property type="match status" value="1"/>
</dbReference>
<dbReference type="Proteomes" id="UP000679848">
    <property type="component" value="Plasmid pMM59_01"/>
</dbReference>
<dbReference type="PANTHER" id="PTHR30545">
    <property type="entry name" value="SUGAR FERMENTATION STIMULATION PROTEIN A"/>
    <property type="match status" value="1"/>
</dbReference>
<dbReference type="NCBIfam" id="TIGR00230">
    <property type="entry name" value="sfsA"/>
    <property type="match status" value="1"/>
</dbReference>
<dbReference type="InterPro" id="IPR005224">
    <property type="entry name" value="SfsA"/>
</dbReference>
<evidence type="ECO:0000259" key="3">
    <source>
        <dbReference type="Pfam" id="PF17746"/>
    </source>
</evidence>
<geneLocation type="plasmid" evidence="4 5">
    <name>pMM59_01</name>
</geneLocation>
<evidence type="ECO:0000313" key="4">
    <source>
        <dbReference type="EMBL" id="BCK85935.1"/>
    </source>
</evidence>
<dbReference type="EMBL" id="AP023421">
    <property type="protein sequence ID" value="BCK85935.1"/>
    <property type="molecule type" value="Genomic_DNA"/>
</dbReference>
<dbReference type="Gene3D" id="2.40.50.580">
    <property type="match status" value="1"/>
</dbReference>
<dbReference type="Pfam" id="PF03749">
    <property type="entry name" value="SfsA"/>
    <property type="match status" value="1"/>
</dbReference>
<dbReference type="Gene3D" id="3.40.1350.60">
    <property type="match status" value="1"/>
</dbReference>
<protein>
    <recommendedName>
        <fullName evidence="1">Sugar fermentation stimulation protein homolog</fullName>
    </recommendedName>
</protein>
<sequence>MHYQAVTTGYFLSRPNRFIAQVETAEGIQTVHVKNTGRCRELLIPGALVFLEQNMNPSRKTQFDLIAVQKGKRLINMDAQAPNKVFAEWVENGGFLEGITAVRSEYRYGASRLDFCLETPKGRHFVEVKGVTLEEGGFARFPDAPTERGVKHIQELQKAVEAGLDATLFFVVQMEHIKSVAPNDDTHLAFGKALRTAAAAGVHILAYDCTVTPNSIAIRNSVPVILSAKEIHNHELS</sequence>
<dbReference type="InterPro" id="IPR040452">
    <property type="entry name" value="SfsA_C"/>
</dbReference>
<gene>
    <name evidence="1" type="primary">sfsA</name>
    <name evidence="4" type="ORF">MM59RIKEN_32540</name>
</gene>
<reference evidence="4" key="1">
    <citation type="submission" date="2020-09" db="EMBL/GenBank/DDBJ databases">
        <title>New species isolated from human feces.</title>
        <authorList>
            <person name="Kitahara M."/>
            <person name="Shigeno Y."/>
            <person name="Shime M."/>
            <person name="Matsumoto Y."/>
            <person name="Nakamura S."/>
            <person name="Motooka D."/>
            <person name="Fukuoka S."/>
            <person name="Nishikawa H."/>
            <person name="Benno Y."/>
        </authorList>
    </citation>
    <scope>NUCLEOTIDE SEQUENCE</scope>
    <source>
        <strain evidence="4">MM59</strain>
        <plasmid evidence="4">pMM59_01</plasmid>
    </source>
</reference>
<accession>A0A830U8K9</accession>
<organism evidence="4 5">
    <name type="scientific">Pusillibacter faecalis</name>
    <dbReference type="NCBI Taxonomy" id="2714358"/>
    <lineage>
        <taxon>Bacteria</taxon>
        <taxon>Bacillati</taxon>
        <taxon>Bacillota</taxon>
        <taxon>Clostridia</taxon>
        <taxon>Eubacteriales</taxon>
        <taxon>Oscillospiraceae</taxon>
        <taxon>Pusillibacter</taxon>
    </lineage>
</organism>
<evidence type="ECO:0000259" key="2">
    <source>
        <dbReference type="Pfam" id="PF03749"/>
    </source>
</evidence>
<dbReference type="GO" id="GO:0003677">
    <property type="term" value="F:DNA binding"/>
    <property type="evidence" value="ECO:0007669"/>
    <property type="project" value="InterPro"/>
</dbReference>